<proteinExistence type="predicted"/>
<protein>
    <submittedName>
        <fullName evidence="1">Uncharacterized protein</fullName>
    </submittedName>
</protein>
<dbReference type="EMBL" id="KQ435812">
    <property type="protein sequence ID" value="KOX72822.1"/>
    <property type="molecule type" value="Genomic_DNA"/>
</dbReference>
<evidence type="ECO:0000313" key="2">
    <source>
        <dbReference type="Proteomes" id="UP000053105"/>
    </source>
</evidence>
<evidence type="ECO:0000313" key="1">
    <source>
        <dbReference type="EMBL" id="KOX72822.1"/>
    </source>
</evidence>
<reference evidence="1 2" key="1">
    <citation type="submission" date="2015-07" db="EMBL/GenBank/DDBJ databases">
        <title>The genome of Melipona quadrifasciata.</title>
        <authorList>
            <person name="Pan H."/>
            <person name="Kapheim K."/>
        </authorList>
    </citation>
    <scope>NUCLEOTIDE SEQUENCE [LARGE SCALE GENOMIC DNA]</scope>
    <source>
        <strain evidence="1">0111107301</strain>
        <tissue evidence="1">Whole body</tissue>
    </source>
</reference>
<name>A0A0N0BFB0_9HYME</name>
<organism evidence="1 2">
    <name type="scientific">Melipona quadrifasciata</name>
    <dbReference type="NCBI Taxonomy" id="166423"/>
    <lineage>
        <taxon>Eukaryota</taxon>
        <taxon>Metazoa</taxon>
        <taxon>Ecdysozoa</taxon>
        <taxon>Arthropoda</taxon>
        <taxon>Hexapoda</taxon>
        <taxon>Insecta</taxon>
        <taxon>Pterygota</taxon>
        <taxon>Neoptera</taxon>
        <taxon>Endopterygota</taxon>
        <taxon>Hymenoptera</taxon>
        <taxon>Apocrita</taxon>
        <taxon>Aculeata</taxon>
        <taxon>Apoidea</taxon>
        <taxon>Anthophila</taxon>
        <taxon>Apidae</taxon>
        <taxon>Melipona</taxon>
    </lineage>
</organism>
<accession>A0A0N0BFB0</accession>
<dbReference type="AlphaFoldDB" id="A0A0N0BFB0"/>
<sequence>MACVPNATILGQYVLRKPKSNLEIVLYTTERTSLSKISPLVGKLAAAPFTLVRISSVDIESILCIYKPAPKNLETNLDSKINFEANCCAVKYTVTREETLLEFYLFILKLILLEFYFITESDSSGGNLENRASRCNTNATKISDWWICEGAWGRPLVGVALSVETQIKY</sequence>
<dbReference type="Proteomes" id="UP000053105">
    <property type="component" value="Unassembled WGS sequence"/>
</dbReference>
<gene>
    <name evidence="1" type="ORF">WN51_00762</name>
</gene>
<keyword evidence="2" id="KW-1185">Reference proteome</keyword>